<dbReference type="Proteomes" id="UP001215598">
    <property type="component" value="Unassembled WGS sequence"/>
</dbReference>
<organism evidence="1 2">
    <name type="scientific">Mycena metata</name>
    <dbReference type="NCBI Taxonomy" id="1033252"/>
    <lineage>
        <taxon>Eukaryota</taxon>
        <taxon>Fungi</taxon>
        <taxon>Dikarya</taxon>
        <taxon>Basidiomycota</taxon>
        <taxon>Agaricomycotina</taxon>
        <taxon>Agaricomycetes</taxon>
        <taxon>Agaricomycetidae</taxon>
        <taxon>Agaricales</taxon>
        <taxon>Marasmiineae</taxon>
        <taxon>Mycenaceae</taxon>
        <taxon>Mycena</taxon>
    </lineage>
</organism>
<evidence type="ECO:0000313" key="2">
    <source>
        <dbReference type="Proteomes" id="UP001215598"/>
    </source>
</evidence>
<comment type="caution">
    <text evidence="1">The sequence shown here is derived from an EMBL/GenBank/DDBJ whole genome shotgun (WGS) entry which is preliminary data.</text>
</comment>
<gene>
    <name evidence="1" type="ORF">B0H16DRAFT_1727404</name>
</gene>
<reference evidence="1" key="1">
    <citation type="submission" date="2023-03" db="EMBL/GenBank/DDBJ databases">
        <title>Massive genome expansion in bonnet fungi (Mycena s.s.) driven by repeated elements and novel gene families across ecological guilds.</title>
        <authorList>
            <consortium name="Lawrence Berkeley National Laboratory"/>
            <person name="Harder C.B."/>
            <person name="Miyauchi S."/>
            <person name="Viragh M."/>
            <person name="Kuo A."/>
            <person name="Thoen E."/>
            <person name="Andreopoulos B."/>
            <person name="Lu D."/>
            <person name="Skrede I."/>
            <person name="Drula E."/>
            <person name="Henrissat B."/>
            <person name="Morin E."/>
            <person name="Kohler A."/>
            <person name="Barry K."/>
            <person name="LaButti K."/>
            <person name="Morin E."/>
            <person name="Salamov A."/>
            <person name="Lipzen A."/>
            <person name="Mereny Z."/>
            <person name="Hegedus B."/>
            <person name="Baldrian P."/>
            <person name="Stursova M."/>
            <person name="Weitz H."/>
            <person name="Taylor A."/>
            <person name="Grigoriev I.V."/>
            <person name="Nagy L.G."/>
            <person name="Martin F."/>
            <person name="Kauserud H."/>
        </authorList>
    </citation>
    <scope>NUCLEOTIDE SEQUENCE</scope>
    <source>
        <strain evidence="1">CBHHK182m</strain>
    </source>
</reference>
<sequence length="231" mass="25621">MSTNPTDSPLDLYNISLLLNYERASTDPRFIHARLRHVVDASTPLSTPVAAIVLAPQWIVSTGEKDGFIFEIDTSASGPDLPSNMLPSPVPAALNRLTPKQLESIYWQTRDHDGCYQSIALLQHFFDLYPIDVSLRVRTCGGKDFITPAFTRVILELKLIRPKRTTITYFGDAGRGLGGRSTFALESLDAFYKRMATVALSADTKNPKITPRMRPAPDDVDAWLKTAAKRA</sequence>
<proteinExistence type="predicted"/>
<evidence type="ECO:0000313" key="1">
    <source>
        <dbReference type="EMBL" id="KAJ7744130.1"/>
    </source>
</evidence>
<protein>
    <submittedName>
        <fullName evidence="1">Uncharacterized protein</fullName>
    </submittedName>
</protein>
<dbReference type="AlphaFoldDB" id="A0AAD7ILP1"/>
<name>A0AAD7ILP1_9AGAR</name>
<accession>A0AAD7ILP1</accession>
<dbReference type="EMBL" id="JARKIB010000088">
    <property type="protein sequence ID" value="KAJ7744130.1"/>
    <property type="molecule type" value="Genomic_DNA"/>
</dbReference>
<keyword evidence="2" id="KW-1185">Reference proteome</keyword>